<evidence type="ECO:0000256" key="1">
    <source>
        <dbReference type="SAM" id="SignalP"/>
    </source>
</evidence>
<dbReference type="Pfam" id="PF07626">
    <property type="entry name" value="PSD3"/>
    <property type="match status" value="1"/>
</dbReference>
<evidence type="ECO:0008006" key="6">
    <source>
        <dbReference type="Google" id="ProtNLM"/>
    </source>
</evidence>
<evidence type="ECO:0000313" key="5">
    <source>
        <dbReference type="Proteomes" id="UP000317648"/>
    </source>
</evidence>
<feature type="signal peptide" evidence="1">
    <location>
        <begin position="1"/>
        <end position="25"/>
    </location>
</feature>
<protein>
    <recommendedName>
        <fullName evidence="6">Planctomycete cytochrome C</fullName>
    </recommendedName>
</protein>
<proteinExistence type="predicted"/>
<keyword evidence="1" id="KW-0732">Signal</keyword>
<gene>
    <name evidence="4" type="ORF">Pla8534_01830</name>
</gene>
<dbReference type="KEGG" id="lcre:Pla8534_01830"/>
<feature type="domain" description="Cytochrome C Planctomycete-type" evidence="3">
    <location>
        <begin position="47"/>
        <end position="94"/>
    </location>
</feature>
<name>A0A518DKS6_9BACT</name>
<keyword evidence="5" id="KW-1185">Reference proteome</keyword>
<dbReference type="Pfam" id="PF07635">
    <property type="entry name" value="PSCyt1"/>
    <property type="match status" value="1"/>
</dbReference>
<evidence type="ECO:0000259" key="3">
    <source>
        <dbReference type="Pfam" id="PF07635"/>
    </source>
</evidence>
<evidence type="ECO:0000313" key="4">
    <source>
        <dbReference type="EMBL" id="QDU92435.1"/>
    </source>
</evidence>
<sequence precursor="true">MPLRLLSLSLSPLLLLTLLSTQSVAELPPAAEKVYREQVRPFLTKHCHECHGEFDGKVGLTLHDLGSDFAAGKNADTWKEVIDRMNLGEMPPKEMPRPDAQEAFAVVQWVGQELTRMERESRMSGGRIMLRRMNRREYINTVRDLLKLDANFARTLAEVLPADGKAEGFDRLSAALFIDATQLDAYLAAGRLIANEAIVAGPEPRGEVVLSEAQKATRPLRDEARENIFGTDFTLPIGAQHYEFKPDGVIHIQSRYVPSRNGESWGRLFHNVILDDLVT</sequence>
<feature type="domain" description="DUF1587" evidence="2">
    <location>
        <begin position="131"/>
        <end position="198"/>
    </location>
</feature>
<dbReference type="InterPro" id="IPR011429">
    <property type="entry name" value="Cyt_c_Planctomycete-type"/>
</dbReference>
<dbReference type="RefSeq" id="WP_145048379.1">
    <property type="nucleotide sequence ID" value="NZ_CP036433.1"/>
</dbReference>
<dbReference type="InterPro" id="IPR036909">
    <property type="entry name" value="Cyt_c-like_dom_sf"/>
</dbReference>
<dbReference type="EMBL" id="CP036433">
    <property type="protein sequence ID" value="QDU92435.1"/>
    <property type="molecule type" value="Genomic_DNA"/>
</dbReference>
<feature type="chain" id="PRO_5021944663" description="Planctomycete cytochrome C" evidence="1">
    <location>
        <begin position="26"/>
        <end position="279"/>
    </location>
</feature>
<dbReference type="InterPro" id="IPR013036">
    <property type="entry name" value="DUF1587"/>
</dbReference>
<dbReference type="GO" id="GO:0020037">
    <property type="term" value="F:heme binding"/>
    <property type="evidence" value="ECO:0007669"/>
    <property type="project" value="InterPro"/>
</dbReference>
<dbReference type="AlphaFoldDB" id="A0A518DKS6"/>
<dbReference type="SUPFAM" id="SSF46626">
    <property type="entry name" value="Cytochrome c"/>
    <property type="match status" value="1"/>
</dbReference>
<reference evidence="4 5" key="1">
    <citation type="submission" date="2019-02" db="EMBL/GenBank/DDBJ databases">
        <title>Deep-cultivation of Planctomycetes and their phenomic and genomic characterization uncovers novel biology.</title>
        <authorList>
            <person name="Wiegand S."/>
            <person name="Jogler M."/>
            <person name="Boedeker C."/>
            <person name="Pinto D."/>
            <person name="Vollmers J."/>
            <person name="Rivas-Marin E."/>
            <person name="Kohn T."/>
            <person name="Peeters S.H."/>
            <person name="Heuer A."/>
            <person name="Rast P."/>
            <person name="Oberbeckmann S."/>
            <person name="Bunk B."/>
            <person name="Jeske O."/>
            <person name="Meyerdierks A."/>
            <person name="Storesund J.E."/>
            <person name="Kallscheuer N."/>
            <person name="Luecker S."/>
            <person name="Lage O.M."/>
            <person name="Pohl T."/>
            <person name="Merkel B.J."/>
            <person name="Hornburger P."/>
            <person name="Mueller R.-W."/>
            <person name="Bruemmer F."/>
            <person name="Labrenz M."/>
            <person name="Spormann A.M."/>
            <person name="Op den Camp H."/>
            <person name="Overmann J."/>
            <person name="Amann R."/>
            <person name="Jetten M.S.M."/>
            <person name="Mascher T."/>
            <person name="Medema M.H."/>
            <person name="Devos D.P."/>
            <person name="Kaster A.-K."/>
            <person name="Ovreas L."/>
            <person name="Rohde M."/>
            <person name="Galperin M.Y."/>
            <person name="Jogler C."/>
        </authorList>
    </citation>
    <scope>NUCLEOTIDE SEQUENCE [LARGE SCALE GENOMIC DNA]</scope>
    <source>
        <strain evidence="4 5">Pla85_3_4</strain>
    </source>
</reference>
<dbReference type="OrthoDB" id="291144at2"/>
<accession>A0A518DKS6</accession>
<dbReference type="Proteomes" id="UP000317648">
    <property type="component" value="Chromosome"/>
</dbReference>
<dbReference type="GO" id="GO:0009055">
    <property type="term" value="F:electron transfer activity"/>
    <property type="evidence" value="ECO:0007669"/>
    <property type="project" value="InterPro"/>
</dbReference>
<evidence type="ECO:0000259" key="2">
    <source>
        <dbReference type="Pfam" id="PF07626"/>
    </source>
</evidence>
<organism evidence="4 5">
    <name type="scientific">Lignipirellula cremea</name>
    <dbReference type="NCBI Taxonomy" id="2528010"/>
    <lineage>
        <taxon>Bacteria</taxon>
        <taxon>Pseudomonadati</taxon>
        <taxon>Planctomycetota</taxon>
        <taxon>Planctomycetia</taxon>
        <taxon>Pirellulales</taxon>
        <taxon>Pirellulaceae</taxon>
        <taxon>Lignipirellula</taxon>
    </lineage>
</organism>